<reference evidence="3 4" key="1">
    <citation type="journal article" date="2018" name="Sci. Rep.">
        <title>Genome sequence of the cauliflower mushroom Sparassis crispa (Hanabiratake) and its association with beneficial usage.</title>
        <authorList>
            <person name="Kiyama R."/>
            <person name="Furutani Y."/>
            <person name="Kawaguchi K."/>
            <person name="Nakanishi T."/>
        </authorList>
    </citation>
    <scope>NUCLEOTIDE SEQUENCE [LARGE SCALE GENOMIC DNA]</scope>
</reference>
<feature type="region of interest" description="Disordered" evidence="1">
    <location>
        <begin position="73"/>
        <end position="132"/>
    </location>
</feature>
<comment type="caution">
    <text evidence="3">The sequence shown here is derived from an EMBL/GenBank/DDBJ whole genome shotgun (WGS) entry which is preliminary data.</text>
</comment>
<dbReference type="Proteomes" id="UP000287166">
    <property type="component" value="Unassembled WGS sequence"/>
</dbReference>
<dbReference type="InParanoid" id="A0A401GZF7"/>
<name>A0A401GZF7_9APHY</name>
<dbReference type="InterPro" id="IPR013087">
    <property type="entry name" value="Znf_C2H2_type"/>
</dbReference>
<dbReference type="PROSITE" id="PS00028">
    <property type="entry name" value="ZINC_FINGER_C2H2_1"/>
    <property type="match status" value="1"/>
</dbReference>
<evidence type="ECO:0000313" key="4">
    <source>
        <dbReference type="Proteomes" id="UP000287166"/>
    </source>
</evidence>
<dbReference type="RefSeq" id="XP_027618443.1">
    <property type="nucleotide sequence ID" value="XM_027762642.1"/>
</dbReference>
<proteinExistence type="predicted"/>
<protein>
    <recommendedName>
        <fullName evidence="2">C2H2-type domain-containing protein</fullName>
    </recommendedName>
</protein>
<evidence type="ECO:0000259" key="2">
    <source>
        <dbReference type="PROSITE" id="PS00028"/>
    </source>
</evidence>
<accession>A0A401GZF7</accession>
<dbReference type="GeneID" id="38784447"/>
<organism evidence="3 4">
    <name type="scientific">Sparassis crispa</name>
    <dbReference type="NCBI Taxonomy" id="139825"/>
    <lineage>
        <taxon>Eukaryota</taxon>
        <taxon>Fungi</taxon>
        <taxon>Dikarya</taxon>
        <taxon>Basidiomycota</taxon>
        <taxon>Agaricomycotina</taxon>
        <taxon>Agaricomycetes</taxon>
        <taxon>Polyporales</taxon>
        <taxon>Sparassidaceae</taxon>
        <taxon>Sparassis</taxon>
    </lineage>
</organism>
<gene>
    <name evidence="3" type="ORF">SCP_1102070</name>
</gene>
<dbReference type="AlphaFoldDB" id="A0A401GZF7"/>
<keyword evidence="4" id="KW-1185">Reference proteome</keyword>
<dbReference type="EMBL" id="BFAD01000011">
    <property type="protein sequence ID" value="GBE87530.1"/>
    <property type="molecule type" value="Genomic_DNA"/>
</dbReference>
<sequence length="303" mass="34987">MSWSHTSGTASDNLPTEQPKATFGIFIQCPVNENYTVRYLPVLCPPPPMPRASLTFRQSHSHLQDEKMDDDYGEEVMAGNGEDEGEVDESSEEEVGESGEEEVCESGEEEVDRTEDEEEDIDDEVDAESVNSRPATVRHAILRKKYLPVKKYERYGCLWQDCSMTFSLAKDRLRHMNGHFNSQWICPNPACQKKSQRKRTSYRKDALKRHLNKRTDQEQPQRMGIFSRKDALKRHLDRSTVCCGYTPRTHEGDVDWTLLENGQSALWEREENVVQIRRPSAADPLRTDLDALWAQYNVFPWRG</sequence>
<feature type="domain" description="C2H2-type" evidence="2">
    <location>
        <begin position="157"/>
        <end position="179"/>
    </location>
</feature>
<evidence type="ECO:0000313" key="3">
    <source>
        <dbReference type="EMBL" id="GBE87530.1"/>
    </source>
</evidence>
<evidence type="ECO:0000256" key="1">
    <source>
        <dbReference type="SAM" id="MobiDB-lite"/>
    </source>
</evidence>
<feature type="compositionally biased region" description="Acidic residues" evidence="1">
    <location>
        <begin position="81"/>
        <end position="127"/>
    </location>
</feature>
<dbReference type="OrthoDB" id="2803567at2759"/>